<organism evidence="2 3">
    <name type="scientific">Salinibacter ruber</name>
    <dbReference type="NCBI Taxonomy" id="146919"/>
    <lineage>
        <taxon>Bacteria</taxon>
        <taxon>Pseudomonadati</taxon>
        <taxon>Rhodothermota</taxon>
        <taxon>Rhodothermia</taxon>
        <taxon>Rhodothermales</taxon>
        <taxon>Salinibacteraceae</taxon>
        <taxon>Salinibacter</taxon>
    </lineage>
</organism>
<comment type="caution">
    <text evidence="2">The sequence shown here is derived from an EMBL/GenBank/DDBJ whole genome shotgun (WGS) entry which is preliminary data.</text>
</comment>
<dbReference type="AlphaFoldDB" id="A0A9X2U134"/>
<proteinExistence type="predicted"/>
<name>A0A9X2U134_9BACT</name>
<protein>
    <submittedName>
        <fullName evidence="2">Uncharacterized protein</fullName>
    </submittedName>
</protein>
<reference evidence="2" key="1">
    <citation type="submission" date="2022-08" db="EMBL/GenBank/DDBJ databases">
        <title>Genomic Encyclopedia of Type Strains, Phase V (KMG-V): Genome sequencing to study the core and pangenomes of soil and plant-associated prokaryotes.</title>
        <authorList>
            <person name="Whitman W."/>
        </authorList>
    </citation>
    <scope>NUCLEOTIDE SEQUENCE</scope>
    <source>
        <strain evidence="2">SP2016B</strain>
    </source>
</reference>
<accession>A0A9X2U134</accession>
<evidence type="ECO:0000313" key="2">
    <source>
        <dbReference type="EMBL" id="MCS3864643.1"/>
    </source>
</evidence>
<sequence>MNIKDYEFAGNPVSRREIEERAQTAPMSAEDIRDYQEKFDLHPIEEIDIPERYNTAEAEVSGTTTTRNRRSKVTNRHPGLVAALMEHFGMSRSETYNLGIKALAERVGLTLEERA</sequence>
<dbReference type="EMBL" id="JANTYZ010000002">
    <property type="protein sequence ID" value="MCS3864643.1"/>
    <property type="molecule type" value="Genomic_DNA"/>
</dbReference>
<evidence type="ECO:0000313" key="3">
    <source>
        <dbReference type="Proteomes" id="UP001155034"/>
    </source>
</evidence>
<gene>
    <name evidence="2" type="ORF">GGP82_001189</name>
</gene>
<evidence type="ECO:0000256" key="1">
    <source>
        <dbReference type="SAM" id="MobiDB-lite"/>
    </source>
</evidence>
<dbReference type="Proteomes" id="UP001155034">
    <property type="component" value="Unassembled WGS sequence"/>
</dbReference>
<feature type="region of interest" description="Disordered" evidence="1">
    <location>
        <begin position="56"/>
        <end position="75"/>
    </location>
</feature>
<dbReference type="RefSeq" id="WP_259083328.1">
    <property type="nucleotide sequence ID" value="NZ_JANTYZ010000002.1"/>
</dbReference>